<reference evidence="2 3" key="1">
    <citation type="submission" date="2016-10" db="EMBL/GenBank/DDBJ databases">
        <title>Comparative genomics of Pseudomonas syringae.</title>
        <authorList>
            <person name="Hulin M.T."/>
        </authorList>
    </citation>
    <scope>NUCLEOTIDE SEQUENCE [LARGE SCALE GENOMIC DNA]</scope>
    <source>
        <strain evidence="3">R2-5255</strain>
    </source>
</reference>
<gene>
    <name evidence="2" type="ORF">BKM26_15295</name>
</gene>
<dbReference type="Proteomes" id="UP000237477">
    <property type="component" value="Unassembled WGS sequence"/>
</dbReference>
<evidence type="ECO:0000313" key="2">
    <source>
        <dbReference type="EMBL" id="POC91530.1"/>
    </source>
</evidence>
<organism evidence="2 3">
    <name type="scientific">Pseudomonas avellanae pv. morsprunorum</name>
    <dbReference type="NCBI Taxonomy" id="3380385"/>
    <lineage>
        <taxon>Bacteria</taxon>
        <taxon>Pseudomonadati</taxon>
        <taxon>Pseudomonadota</taxon>
        <taxon>Gammaproteobacteria</taxon>
        <taxon>Pseudomonadales</taxon>
        <taxon>Pseudomonadaceae</taxon>
        <taxon>Pseudomonas</taxon>
    </lineage>
</organism>
<evidence type="ECO:0000313" key="3">
    <source>
        <dbReference type="Proteomes" id="UP000237477"/>
    </source>
</evidence>
<evidence type="ECO:0000256" key="1">
    <source>
        <dbReference type="SAM" id="MobiDB-lite"/>
    </source>
</evidence>
<sequence>MKSQGDKHAKAKTLPYGNTRISKGSQAIEDGEKNGKALVNQGAAIIHHVLGVHVGKLISVDTERIKHL</sequence>
<proteinExistence type="predicted"/>
<accession>A0ABX4YXD0</accession>
<dbReference type="EMBL" id="MLEC01000022">
    <property type="protein sequence ID" value="POC91530.1"/>
    <property type="molecule type" value="Genomic_DNA"/>
</dbReference>
<keyword evidence="3" id="KW-1185">Reference proteome</keyword>
<comment type="caution">
    <text evidence="2">The sequence shown here is derived from an EMBL/GenBank/DDBJ whole genome shotgun (WGS) entry which is preliminary data.</text>
</comment>
<name>A0ABX4YXD0_9PSED</name>
<protein>
    <submittedName>
        <fullName evidence="2">Uncharacterized protein</fullName>
    </submittedName>
</protein>
<feature type="region of interest" description="Disordered" evidence="1">
    <location>
        <begin position="1"/>
        <end position="24"/>
    </location>
</feature>